<dbReference type="InterPro" id="IPR018497">
    <property type="entry name" value="Peptidase_M13_C"/>
</dbReference>
<dbReference type="PANTHER" id="PTHR11733:SF241">
    <property type="entry name" value="GH26575P-RELATED"/>
    <property type="match status" value="1"/>
</dbReference>
<dbReference type="GO" id="GO:0005886">
    <property type="term" value="C:plasma membrane"/>
    <property type="evidence" value="ECO:0007669"/>
    <property type="project" value="TreeGrafter"/>
</dbReference>
<keyword evidence="9" id="KW-1133">Transmembrane helix</keyword>
<dbReference type="Proteomes" id="UP000821853">
    <property type="component" value="Chromosome 2"/>
</dbReference>
<comment type="similarity">
    <text evidence="2">Belongs to the peptidase M13 family.</text>
</comment>
<keyword evidence="13" id="KW-1185">Reference proteome</keyword>
<dbReference type="InterPro" id="IPR042089">
    <property type="entry name" value="Peptidase_M13_dom_2"/>
</dbReference>
<keyword evidence="7" id="KW-0482">Metalloprotease</keyword>
<name>A0A9J6G0U0_HAELO</name>
<keyword evidence="9" id="KW-0812">Transmembrane</keyword>
<dbReference type="InterPro" id="IPR008753">
    <property type="entry name" value="Peptidase_M13_N"/>
</dbReference>
<dbReference type="GO" id="GO:0016485">
    <property type="term" value="P:protein processing"/>
    <property type="evidence" value="ECO:0007669"/>
    <property type="project" value="TreeGrafter"/>
</dbReference>
<feature type="domain" description="Peptidase M13 C-terminal" evidence="10">
    <location>
        <begin position="528"/>
        <end position="599"/>
    </location>
</feature>
<dbReference type="OrthoDB" id="6494914at2759"/>
<comment type="cofactor">
    <cofactor evidence="1">
        <name>Zn(2+)</name>
        <dbReference type="ChEBI" id="CHEBI:29105"/>
    </cofactor>
</comment>
<evidence type="ECO:0000256" key="8">
    <source>
        <dbReference type="SAM" id="MobiDB-lite"/>
    </source>
</evidence>
<dbReference type="GO" id="GO:0046872">
    <property type="term" value="F:metal ion binding"/>
    <property type="evidence" value="ECO:0007669"/>
    <property type="project" value="UniProtKB-KW"/>
</dbReference>
<dbReference type="GO" id="GO:0004222">
    <property type="term" value="F:metalloendopeptidase activity"/>
    <property type="evidence" value="ECO:0007669"/>
    <property type="project" value="InterPro"/>
</dbReference>
<feature type="domain" description="Peptidase M13 N-terminal" evidence="11">
    <location>
        <begin position="87"/>
        <end position="460"/>
    </location>
</feature>
<dbReference type="Gene3D" id="1.10.1380.10">
    <property type="entry name" value="Neutral endopeptidase , domain2"/>
    <property type="match status" value="1"/>
</dbReference>
<evidence type="ECO:0000256" key="3">
    <source>
        <dbReference type="ARBA" id="ARBA00022670"/>
    </source>
</evidence>
<evidence type="ECO:0000256" key="9">
    <source>
        <dbReference type="SAM" id="Phobius"/>
    </source>
</evidence>
<gene>
    <name evidence="12" type="ORF">HPB48_004521</name>
</gene>
<keyword evidence="6" id="KW-0862">Zinc</keyword>
<dbReference type="Pfam" id="PF01431">
    <property type="entry name" value="Peptidase_M13"/>
    <property type="match status" value="1"/>
</dbReference>
<dbReference type="VEuPathDB" id="VectorBase:HLOH_059559"/>
<dbReference type="PANTHER" id="PTHR11733">
    <property type="entry name" value="ZINC METALLOPROTEASE FAMILY M13 NEPRILYSIN-RELATED"/>
    <property type="match status" value="1"/>
</dbReference>
<feature type="region of interest" description="Disordered" evidence="8">
    <location>
        <begin position="1"/>
        <end position="30"/>
    </location>
</feature>
<protein>
    <submittedName>
        <fullName evidence="12">Uncharacterized protein</fullName>
    </submittedName>
</protein>
<evidence type="ECO:0000256" key="2">
    <source>
        <dbReference type="ARBA" id="ARBA00007357"/>
    </source>
</evidence>
<organism evidence="12 13">
    <name type="scientific">Haemaphysalis longicornis</name>
    <name type="common">Bush tick</name>
    <dbReference type="NCBI Taxonomy" id="44386"/>
    <lineage>
        <taxon>Eukaryota</taxon>
        <taxon>Metazoa</taxon>
        <taxon>Ecdysozoa</taxon>
        <taxon>Arthropoda</taxon>
        <taxon>Chelicerata</taxon>
        <taxon>Arachnida</taxon>
        <taxon>Acari</taxon>
        <taxon>Parasitiformes</taxon>
        <taxon>Ixodida</taxon>
        <taxon>Ixodoidea</taxon>
        <taxon>Ixodidae</taxon>
        <taxon>Haemaphysalinae</taxon>
        <taxon>Haemaphysalis</taxon>
    </lineage>
</organism>
<dbReference type="InterPro" id="IPR024079">
    <property type="entry name" value="MetalloPept_cat_dom_sf"/>
</dbReference>
<accession>A0A9J6G0U0</accession>
<keyword evidence="4" id="KW-0479">Metal-binding</keyword>
<dbReference type="EMBL" id="JABSTR010000004">
    <property type="protein sequence ID" value="KAH9368329.1"/>
    <property type="molecule type" value="Genomic_DNA"/>
</dbReference>
<evidence type="ECO:0000256" key="5">
    <source>
        <dbReference type="ARBA" id="ARBA00022801"/>
    </source>
</evidence>
<evidence type="ECO:0000259" key="11">
    <source>
        <dbReference type="Pfam" id="PF05649"/>
    </source>
</evidence>
<feature type="compositionally biased region" description="Polar residues" evidence="8">
    <location>
        <begin position="1"/>
        <end position="21"/>
    </location>
</feature>
<dbReference type="InterPro" id="IPR000718">
    <property type="entry name" value="Peptidase_M13"/>
</dbReference>
<dbReference type="PROSITE" id="PS51885">
    <property type="entry name" value="NEPRILYSIN"/>
    <property type="match status" value="1"/>
</dbReference>
<comment type="caution">
    <text evidence="12">The sequence shown here is derived from an EMBL/GenBank/DDBJ whole genome shotgun (WGS) entry which is preliminary data.</text>
</comment>
<evidence type="ECO:0000313" key="13">
    <source>
        <dbReference type="Proteomes" id="UP000821853"/>
    </source>
</evidence>
<dbReference type="AlphaFoldDB" id="A0A9J6G0U0"/>
<dbReference type="Gene3D" id="3.40.390.10">
    <property type="entry name" value="Collagenase (Catalytic Domain)"/>
    <property type="match status" value="1"/>
</dbReference>
<proteinExistence type="inferred from homology"/>
<keyword evidence="5" id="KW-0378">Hydrolase</keyword>
<dbReference type="OMA" id="FKKHTHV"/>
<dbReference type="SUPFAM" id="SSF55486">
    <property type="entry name" value="Metalloproteases ('zincins'), catalytic domain"/>
    <property type="match status" value="1"/>
</dbReference>
<evidence type="ECO:0000259" key="10">
    <source>
        <dbReference type="Pfam" id="PF01431"/>
    </source>
</evidence>
<evidence type="ECO:0000256" key="7">
    <source>
        <dbReference type="ARBA" id="ARBA00023049"/>
    </source>
</evidence>
<evidence type="ECO:0000256" key="4">
    <source>
        <dbReference type="ARBA" id="ARBA00022723"/>
    </source>
</evidence>
<feature type="transmembrane region" description="Helical" evidence="9">
    <location>
        <begin position="34"/>
        <end position="55"/>
    </location>
</feature>
<keyword evidence="9" id="KW-0472">Membrane</keyword>
<evidence type="ECO:0000256" key="1">
    <source>
        <dbReference type="ARBA" id="ARBA00001947"/>
    </source>
</evidence>
<dbReference type="Pfam" id="PF05649">
    <property type="entry name" value="Peptidase_M13_N"/>
    <property type="match status" value="1"/>
</dbReference>
<reference evidence="12 13" key="1">
    <citation type="journal article" date="2020" name="Cell">
        <title>Large-Scale Comparative Analyses of Tick Genomes Elucidate Their Genetic Diversity and Vector Capacities.</title>
        <authorList>
            <consortium name="Tick Genome and Microbiome Consortium (TIGMIC)"/>
            <person name="Jia N."/>
            <person name="Wang J."/>
            <person name="Shi W."/>
            <person name="Du L."/>
            <person name="Sun Y."/>
            <person name="Zhan W."/>
            <person name="Jiang J.F."/>
            <person name="Wang Q."/>
            <person name="Zhang B."/>
            <person name="Ji P."/>
            <person name="Bell-Sakyi L."/>
            <person name="Cui X.M."/>
            <person name="Yuan T.T."/>
            <person name="Jiang B.G."/>
            <person name="Yang W.F."/>
            <person name="Lam T.T."/>
            <person name="Chang Q.C."/>
            <person name="Ding S.J."/>
            <person name="Wang X.J."/>
            <person name="Zhu J.G."/>
            <person name="Ruan X.D."/>
            <person name="Zhao L."/>
            <person name="Wei J.T."/>
            <person name="Ye R.Z."/>
            <person name="Que T.C."/>
            <person name="Du C.H."/>
            <person name="Zhou Y.H."/>
            <person name="Cheng J.X."/>
            <person name="Dai P.F."/>
            <person name="Guo W.B."/>
            <person name="Han X.H."/>
            <person name="Huang E.J."/>
            <person name="Li L.F."/>
            <person name="Wei W."/>
            <person name="Gao Y.C."/>
            <person name="Liu J.Z."/>
            <person name="Shao H.Z."/>
            <person name="Wang X."/>
            <person name="Wang C.C."/>
            <person name="Yang T.C."/>
            <person name="Huo Q.B."/>
            <person name="Li W."/>
            <person name="Chen H.Y."/>
            <person name="Chen S.E."/>
            <person name="Zhou L.G."/>
            <person name="Ni X.B."/>
            <person name="Tian J.H."/>
            <person name="Sheng Y."/>
            <person name="Liu T."/>
            <person name="Pan Y.S."/>
            <person name="Xia L.Y."/>
            <person name="Li J."/>
            <person name="Zhao F."/>
            <person name="Cao W.C."/>
        </authorList>
    </citation>
    <scope>NUCLEOTIDE SEQUENCE [LARGE SCALE GENOMIC DNA]</scope>
    <source>
        <strain evidence="12">HaeL-2018</strain>
    </source>
</reference>
<evidence type="ECO:0000313" key="12">
    <source>
        <dbReference type="EMBL" id="KAH9368329.1"/>
    </source>
</evidence>
<evidence type="ECO:0000256" key="6">
    <source>
        <dbReference type="ARBA" id="ARBA00022833"/>
    </source>
</evidence>
<keyword evidence="3" id="KW-0645">Protease</keyword>
<sequence length="714" mass="80300">MNISKSKLGEETSSARSTALQDSARGPPKKGHQLVVSIVIVLATLVVFVAAYLLFFRTVFVIAYCDTDDCISHAYTLSAALDPSVNPCEDFHAYVCGRWQRSATHESIQDGLVRLALNNSVAELESDLWEDERASQFYHKCLKPEKSGSIRNIHLLKAFMRNSLWLVWPYEVPKSDGKLHPLLVMLRMALRWDVNFLFGVEIAYNTSSGGAVPFVKWGQLGAAWRDHLATPMSGPEYLQHILDNLGALNAPLIGATAKELQDIEKDFTSDIYGSLHSPANQTFIALNKLDDRTSVLPNSWANFFRQVFGETGDGLLLSLDNLIAFEDSRIVDSLQRLFLQHFREQAGNDTKDLFLIGLSWMFIQSHLWAVAGKPSLMFRDAAESKMKIACLEYVDSRLGLLSSVKHVTGRYKTPEIRQAVSSFVNRSKQTMDSLLRTAKWIDEDTLNGARSKIHTMTVNILPAEYFFAPKARAELYASFPDASNSVFVDVWQQYSEHYQRLQSHRHFPDVYSKRMTFHREPYTYKYLTNTVDVALVGLEPPLYYLNATLAITFAGVGYRIAREMCRSIDEQGQAVDSKGALNQWWKPVLTTEFSRRTSCDLKLSPAPAGHGAPVVALLPTIPALEVAFAAYKLAVADDIRVRGAHDLRLRKLESFSDDQIFFMSFCYGLCAKREGSNGDECNVPVKHSRAFAEAFQCPLNSPMNVPEKCTYFLD</sequence>